<organism evidence="2 3">
    <name type="scientific">Apiospora aurea</name>
    <dbReference type="NCBI Taxonomy" id="335848"/>
    <lineage>
        <taxon>Eukaryota</taxon>
        <taxon>Fungi</taxon>
        <taxon>Dikarya</taxon>
        <taxon>Ascomycota</taxon>
        <taxon>Pezizomycotina</taxon>
        <taxon>Sordariomycetes</taxon>
        <taxon>Xylariomycetidae</taxon>
        <taxon>Amphisphaeriales</taxon>
        <taxon>Apiosporaceae</taxon>
        <taxon>Apiospora</taxon>
    </lineage>
</organism>
<feature type="transmembrane region" description="Helical" evidence="1">
    <location>
        <begin position="43"/>
        <end position="66"/>
    </location>
</feature>
<evidence type="ECO:0000256" key="1">
    <source>
        <dbReference type="SAM" id="Phobius"/>
    </source>
</evidence>
<protein>
    <submittedName>
        <fullName evidence="2">Ubiquitin-like protein</fullName>
    </submittedName>
</protein>
<dbReference type="Proteomes" id="UP001391051">
    <property type="component" value="Unassembled WGS sequence"/>
</dbReference>
<evidence type="ECO:0000313" key="3">
    <source>
        <dbReference type="Proteomes" id="UP001391051"/>
    </source>
</evidence>
<dbReference type="RefSeq" id="XP_066693448.1">
    <property type="nucleotide sequence ID" value="XM_066851210.1"/>
</dbReference>
<accession>A0ABR1PUL4</accession>
<keyword evidence="1" id="KW-0472">Membrane</keyword>
<comment type="caution">
    <text evidence="2">The sequence shown here is derived from an EMBL/GenBank/DDBJ whole genome shotgun (WGS) entry which is preliminary data.</text>
</comment>
<evidence type="ECO:0000313" key="2">
    <source>
        <dbReference type="EMBL" id="KAK7938120.1"/>
    </source>
</evidence>
<gene>
    <name evidence="2" type="ORF">PG986_014988</name>
</gene>
<keyword evidence="3" id="KW-1185">Reference proteome</keyword>
<name>A0ABR1PUL4_9PEZI</name>
<keyword evidence="1" id="KW-0812">Transmembrane</keyword>
<dbReference type="GeneID" id="92084272"/>
<dbReference type="EMBL" id="JAQQWE010000010">
    <property type="protein sequence ID" value="KAK7938120.1"/>
    <property type="molecule type" value="Genomic_DNA"/>
</dbReference>
<keyword evidence="1" id="KW-1133">Transmembrane helix</keyword>
<proteinExistence type="predicted"/>
<reference evidence="2 3" key="1">
    <citation type="submission" date="2023-01" db="EMBL/GenBank/DDBJ databases">
        <title>Analysis of 21 Apiospora genomes using comparative genomics revels a genus with tremendous synthesis potential of carbohydrate active enzymes and secondary metabolites.</title>
        <authorList>
            <person name="Sorensen T."/>
        </authorList>
    </citation>
    <scope>NUCLEOTIDE SEQUENCE [LARGE SCALE GENOMIC DNA]</scope>
    <source>
        <strain evidence="2 3">CBS 24483</strain>
    </source>
</reference>
<sequence>MGAMPSFEPALRQTTSRARIPPGISAALFQSTNEDQMEITTEAIIAIVGVIVTLPPTFLLAWKLLCRRGHEKKRTRESPTVVALGDIQRLTPILAAVDDIDLPQHQPPFSAVAESPTGGQMEYLCAPAPFGNKARPSHGATGASVVISLQVRMGSDSSYR</sequence>